<dbReference type="Gene3D" id="3.30.420.10">
    <property type="entry name" value="Ribonuclease H-like superfamily/Ribonuclease H"/>
    <property type="match status" value="1"/>
</dbReference>
<organism evidence="2 3">
    <name type="scientific">Novosphingobium sediminicola</name>
    <dbReference type="NCBI Taxonomy" id="563162"/>
    <lineage>
        <taxon>Bacteria</taxon>
        <taxon>Pseudomonadati</taxon>
        <taxon>Pseudomonadota</taxon>
        <taxon>Alphaproteobacteria</taxon>
        <taxon>Sphingomonadales</taxon>
        <taxon>Sphingomonadaceae</taxon>
        <taxon>Novosphingobium</taxon>
    </lineage>
</organism>
<protein>
    <recommendedName>
        <fullName evidence="1">Integrase catalytic domain-containing protein</fullName>
    </recommendedName>
</protein>
<feature type="domain" description="Integrase catalytic" evidence="1">
    <location>
        <begin position="1"/>
        <end position="122"/>
    </location>
</feature>
<evidence type="ECO:0000313" key="3">
    <source>
        <dbReference type="Proteomes" id="UP000548867"/>
    </source>
</evidence>
<dbReference type="InterPro" id="IPR001584">
    <property type="entry name" value="Integrase_cat-core"/>
</dbReference>
<dbReference type="InterPro" id="IPR036397">
    <property type="entry name" value="RNaseH_sf"/>
</dbReference>
<dbReference type="SUPFAM" id="SSF53098">
    <property type="entry name" value="Ribonuclease H-like"/>
    <property type="match status" value="1"/>
</dbReference>
<dbReference type="GO" id="GO:0003676">
    <property type="term" value="F:nucleic acid binding"/>
    <property type="evidence" value="ECO:0007669"/>
    <property type="project" value="InterPro"/>
</dbReference>
<evidence type="ECO:0000313" key="2">
    <source>
        <dbReference type="EMBL" id="MBB3955526.1"/>
    </source>
</evidence>
<evidence type="ECO:0000259" key="1">
    <source>
        <dbReference type="PROSITE" id="PS50994"/>
    </source>
</evidence>
<name>A0A7W6G6P3_9SPHN</name>
<keyword evidence="3" id="KW-1185">Reference proteome</keyword>
<dbReference type="AlphaFoldDB" id="A0A7W6G6P3"/>
<dbReference type="Proteomes" id="UP000548867">
    <property type="component" value="Unassembled WGS sequence"/>
</dbReference>
<dbReference type="PROSITE" id="PS50994">
    <property type="entry name" value="INTEGRASE"/>
    <property type="match status" value="1"/>
</dbReference>
<reference evidence="2 3" key="1">
    <citation type="submission" date="2020-08" db="EMBL/GenBank/DDBJ databases">
        <title>Genomic Encyclopedia of Type Strains, Phase IV (KMG-IV): sequencing the most valuable type-strain genomes for metagenomic binning, comparative biology and taxonomic classification.</title>
        <authorList>
            <person name="Goeker M."/>
        </authorList>
    </citation>
    <scope>NUCLEOTIDE SEQUENCE [LARGE SCALE GENOMIC DNA]</scope>
    <source>
        <strain evidence="2 3">DSM 27057</strain>
    </source>
</reference>
<gene>
    <name evidence="2" type="ORF">GGR38_002480</name>
</gene>
<dbReference type="GO" id="GO:0015074">
    <property type="term" value="P:DNA integration"/>
    <property type="evidence" value="ECO:0007669"/>
    <property type="project" value="InterPro"/>
</dbReference>
<comment type="caution">
    <text evidence="2">The sequence shown here is derived from an EMBL/GenBank/DDBJ whole genome shotgun (WGS) entry which is preliminary data.</text>
</comment>
<dbReference type="InterPro" id="IPR012337">
    <property type="entry name" value="RNaseH-like_sf"/>
</dbReference>
<sequence>MREQTLLVAVLTQLRGLMPVPLLGFDSDNDSVFINEIVRDYCMGAGIEFTRCRPYRKNDQAHVEQKNGSVVRRLVGYRRFEGLEAARALAELYAAARLFVNFFPAFVQAGGKAPGGRPSLQTLPCTCNPVSTSAGRPSHLRRDP</sequence>
<proteinExistence type="predicted"/>
<dbReference type="EMBL" id="JACIDX010000008">
    <property type="protein sequence ID" value="MBB3955526.1"/>
    <property type="molecule type" value="Genomic_DNA"/>
</dbReference>
<accession>A0A7W6G6P3</accession>